<dbReference type="RefSeq" id="WP_303546308.1">
    <property type="nucleotide sequence ID" value="NZ_JAUOTP010000011.1"/>
</dbReference>
<dbReference type="Pfam" id="PF00300">
    <property type="entry name" value="His_Phos_1"/>
    <property type="match status" value="1"/>
</dbReference>
<gene>
    <name evidence="1" type="ORF">Q4F19_19675</name>
</gene>
<organism evidence="1 2">
    <name type="scientific">Sphingomonas natans</name>
    <dbReference type="NCBI Taxonomy" id="3063330"/>
    <lineage>
        <taxon>Bacteria</taxon>
        <taxon>Pseudomonadati</taxon>
        <taxon>Pseudomonadota</taxon>
        <taxon>Alphaproteobacteria</taxon>
        <taxon>Sphingomonadales</taxon>
        <taxon>Sphingomonadaceae</taxon>
        <taxon>Sphingomonas</taxon>
    </lineage>
</organism>
<dbReference type="EMBL" id="JAUOTP010000011">
    <property type="protein sequence ID" value="MDO6416613.1"/>
    <property type="molecule type" value="Genomic_DNA"/>
</dbReference>
<sequence length="178" mass="19150">MKKLTLLRHAKSGDDGLVARDIDRRLNAKGRRAARAIGRHLRDTASRFDAVVASPAVRVAETVEEVSAGYGRGLAPIWDRRIYLASASELIDLIRGQPAETGSLLLIGHNPGLEDLVLTLVPASDGKRGAVEEKYPTGSLAEIDLDIEDWADLAPATGGLARFVRPRDLDPELGPDAL</sequence>
<name>A0ABT8YE30_9SPHN</name>
<dbReference type="Proteomes" id="UP001169764">
    <property type="component" value="Unassembled WGS sequence"/>
</dbReference>
<dbReference type="CDD" id="cd07067">
    <property type="entry name" value="HP_PGM_like"/>
    <property type="match status" value="1"/>
</dbReference>
<evidence type="ECO:0000313" key="2">
    <source>
        <dbReference type="Proteomes" id="UP001169764"/>
    </source>
</evidence>
<dbReference type="SUPFAM" id="SSF53254">
    <property type="entry name" value="Phosphoglycerate mutase-like"/>
    <property type="match status" value="1"/>
</dbReference>
<protein>
    <submittedName>
        <fullName evidence="1">Histidine phosphatase family protein</fullName>
    </submittedName>
</protein>
<comment type="caution">
    <text evidence="1">The sequence shown here is derived from an EMBL/GenBank/DDBJ whole genome shotgun (WGS) entry which is preliminary data.</text>
</comment>
<keyword evidence="2" id="KW-1185">Reference proteome</keyword>
<dbReference type="InterPro" id="IPR029033">
    <property type="entry name" value="His_PPase_superfam"/>
</dbReference>
<evidence type="ECO:0000313" key="1">
    <source>
        <dbReference type="EMBL" id="MDO6416613.1"/>
    </source>
</evidence>
<dbReference type="Gene3D" id="3.40.50.1240">
    <property type="entry name" value="Phosphoglycerate mutase-like"/>
    <property type="match status" value="1"/>
</dbReference>
<accession>A0ABT8YE30</accession>
<dbReference type="SMART" id="SM00855">
    <property type="entry name" value="PGAM"/>
    <property type="match status" value="1"/>
</dbReference>
<reference evidence="1" key="1">
    <citation type="submission" date="2023-07" db="EMBL/GenBank/DDBJ databases">
        <authorList>
            <person name="Kim M."/>
        </authorList>
    </citation>
    <scope>NUCLEOTIDE SEQUENCE</scope>
    <source>
        <strain evidence="1">BIUV-7</strain>
    </source>
</reference>
<proteinExistence type="predicted"/>
<dbReference type="InterPro" id="IPR013078">
    <property type="entry name" value="His_Pase_superF_clade-1"/>
</dbReference>